<evidence type="ECO:0000259" key="1">
    <source>
        <dbReference type="PROSITE" id="PS51725"/>
    </source>
</evidence>
<accession>A0A2N5HCE1</accession>
<dbReference type="InterPro" id="IPR007138">
    <property type="entry name" value="ABM_dom"/>
</dbReference>
<dbReference type="Pfam" id="PF03992">
    <property type="entry name" value="ABM"/>
    <property type="match status" value="1"/>
</dbReference>
<organism evidence="2 3">
    <name type="scientific">Neobacillus cucumis</name>
    <dbReference type="NCBI Taxonomy" id="1740721"/>
    <lineage>
        <taxon>Bacteria</taxon>
        <taxon>Bacillati</taxon>
        <taxon>Bacillota</taxon>
        <taxon>Bacilli</taxon>
        <taxon>Bacillales</taxon>
        <taxon>Bacillaceae</taxon>
        <taxon>Neobacillus</taxon>
    </lineage>
</organism>
<sequence length="97" mass="11289">MIIIHASIKVNAPYREIFLEEARLVTKPSQAESGNISYQYYENPEEANSFIFVEKWKDEEAIQLHEETPHFKRFIKAVEPIVAEPIHAELFEASVKN</sequence>
<feature type="domain" description="ABM" evidence="1">
    <location>
        <begin position="2"/>
        <end position="91"/>
    </location>
</feature>
<dbReference type="GO" id="GO:0004497">
    <property type="term" value="F:monooxygenase activity"/>
    <property type="evidence" value="ECO:0007669"/>
    <property type="project" value="UniProtKB-KW"/>
</dbReference>
<keyword evidence="2" id="KW-0560">Oxidoreductase</keyword>
<dbReference type="InterPro" id="IPR050744">
    <property type="entry name" value="AI-2_Isomerase_LsrG"/>
</dbReference>
<keyword evidence="3" id="KW-1185">Reference proteome</keyword>
<keyword evidence="2" id="KW-0503">Monooxygenase</keyword>
<dbReference type="Gene3D" id="3.30.70.100">
    <property type="match status" value="1"/>
</dbReference>
<proteinExistence type="predicted"/>
<comment type="caution">
    <text evidence="2">The sequence shown here is derived from an EMBL/GenBank/DDBJ whole genome shotgun (WGS) entry which is preliminary data.</text>
</comment>
<dbReference type="PANTHER" id="PTHR33336">
    <property type="entry name" value="QUINOL MONOOXYGENASE YGIN-RELATED"/>
    <property type="match status" value="1"/>
</dbReference>
<dbReference type="PROSITE" id="PS51725">
    <property type="entry name" value="ABM"/>
    <property type="match status" value="1"/>
</dbReference>
<dbReference type="RefSeq" id="WP_098530977.1">
    <property type="nucleotide sequence ID" value="NZ_PGVE01000063.1"/>
</dbReference>
<dbReference type="SUPFAM" id="SSF54909">
    <property type="entry name" value="Dimeric alpha+beta barrel"/>
    <property type="match status" value="1"/>
</dbReference>
<reference evidence="2 3" key="1">
    <citation type="submission" date="2017-11" db="EMBL/GenBank/DDBJ databases">
        <title>Comparitive Functional Genomics of Dry Heat Resistant strains isolated from the Viking Spacecraft.</title>
        <authorList>
            <person name="Seuylemezian A."/>
            <person name="Cooper K."/>
            <person name="Vaishampayan P."/>
        </authorList>
    </citation>
    <scope>NUCLEOTIDE SEQUENCE [LARGE SCALE GENOMIC DNA]</scope>
    <source>
        <strain evidence="2 3">V32-6</strain>
    </source>
</reference>
<name>A0A2N5HCE1_9BACI</name>
<dbReference type="PANTHER" id="PTHR33336:SF3">
    <property type="entry name" value="ABM DOMAIN-CONTAINING PROTEIN"/>
    <property type="match status" value="1"/>
</dbReference>
<evidence type="ECO:0000313" key="3">
    <source>
        <dbReference type="Proteomes" id="UP000234950"/>
    </source>
</evidence>
<protein>
    <submittedName>
        <fullName evidence="2">Antibiotic biosynthesis monooxygenase</fullName>
    </submittedName>
</protein>
<gene>
    <name evidence="2" type="ORF">CVD27_16125</name>
</gene>
<dbReference type="Proteomes" id="UP000234950">
    <property type="component" value="Unassembled WGS sequence"/>
</dbReference>
<evidence type="ECO:0000313" key="2">
    <source>
        <dbReference type="EMBL" id="PLS03184.1"/>
    </source>
</evidence>
<dbReference type="AlphaFoldDB" id="A0A2N5HCE1"/>
<dbReference type="OrthoDB" id="287932at2"/>
<dbReference type="InterPro" id="IPR011008">
    <property type="entry name" value="Dimeric_a/b-barrel"/>
</dbReference>
<dbReference type="EMBL" id="PGVE01000063">
    <property type="protein sequence ID" value="PLS03184.1"/>
    <property type="molecule type" value="Genomic_DNA"/>
</dbReference>